<keyword evidence="5" id="KW-1185">Reference proteome</keyword>
<comment type="similarity">
    <text evidence="1">Belongs to the DprA/Smf family.</text>
</comment>
<dbReference type="PANTHER" id="PTHR43022">
    <property type="entry name" value="PROTEIN SMF"/>
    <property type="match status" value="1"/>
</dbReference>
<proteinExistence type="inferred from homology"/>
<evidence type="ECO:0000256" key="2">
    <source>
        <dbReference type="SAM" id="MobiDB-lite"/>
    </source>
</evidence>
<dbReference type="SUPFAM" id="SSF102405">
    <property type="entry name" value="MCP/YpsA-like"/>
    <property type="match status" value="1"/>
</dbReference>
<dbReference type="PANTHER" id="PTHR43022:SF1">
    <property type="entry name" value="PROTEIN SMF"/>
    <property type="match status" value="1"/>
</dbReference>
<gene>
    <name evidence="4" type="ORF">GCM10022247_23750</name>
</gene>
<comment type="caution">
    <text evidence="4">The sequence shown here is derived from an EMBL/GenBank/DDBJ whole genome shotgun (WGS) entry which is preliminary data.</text>
</comment>
<evidence type="ECO:0000256" key="1">
    <source>
        <dbReference type="ARBA" id="ARBA00006525"/>
    </source>
</evidence>
<evidence type="ECO:0000259" key="3">
    <source>
        <dbReference type="Pfam" id="PF02481"/>
    </source>
</evidence>
<name>A0ABP7RUC3_9PSEU</name>
<accession>A0ABP7RUC3</accession>
<protein>
    <recommendedName>
        <fullName evidence="3">Smf/DprA SLOG domain-containing protein</fullName>
    </recommendedName>
</protein>
<feature type="region of interest" description="Disordered" evidence="2">
    <location>
        <begin position="1"/>
        <end position="31"/>
    </location>
</feature>
<dbReference type="InterPro" id="IPR003488">
    <property type="entry name" value="DprA"/>
</dbReference>
<feature type="domain" description="Smf/DprA SLOG" evidence="3">
    <location>
        <begin position="102"/>
        <end position="278"/>
    </location>
</feature>
<dbReference type="InterPro" id="IPR057666">
    <property type="entry name" value="DrpA_SLOG"/>
</dbReference>
<evidence type="ECO:0000313" key="4">
    <source>
        <dbReference type="EMBL" id="GAA4002240.1"/>
    </source>
</evidence>
<reference evidence="5" key="1">
    <citation type="journal article" date="2019" name="Int. J. Syst. Evol. Microbiol.">
        <title>The Global Catalogue of Microorganisms (GCM) 10K type strain sequencing project: providing services to taxonomists for standard genome sequencing and annotation.</title>
        <authorList>
            <consortium name="The Broad Institute Genomics Platform"/>
            <consortium name="The Broad Institute Genome Sequencing Center for Infectious Disease"/>
            <person name="Wu L."/>
            <person name="Ma J."/>
        </authorList>
    </citation>
    <scope>NUCLEOTIDE SEQUENCE [LARGE SCALE GENOMIC DNA]</scope>
    <source>
        <strain evidence="5">JCM 17342</strain>
    </source>
</reference>
<evidence type="ECO:0000313" key="5">
    <source>
        <dbReference type="Proteomes" id="UP001501747"/>
    </source>
</evidence>
<sequence length="328" mass="35232">MRNQTQLANPCARPVPRQRQGGSTLSSMGRWGDDEKSALVALLRTRPSGMSWPEITAEVADTGSALRVWEAHLEPSLFAEPDDALHSAHADVTAWSAQDFEFLTFYDDRYPAQLREVHQMPPVLFTRGHLVPDDKAVSVVGSRRASDEALANATAIATELAKAGLTVLSGLAEGIDTAAHVAALASGARTVAIIGTGIEKSYPPSNRDLQAEISRRGLVISQFWPDATPSKQSFPMRNATMSAYGRATIVVEASEKSGTRIQARVAVAHGRPVILMDSVARGTKWGNALVGEPGVFTARTPEEAVERAHDLATEPDDLTYLLTAAKDL</sequence>
<dbReference type="Pfam" id="PF02481">
    <property type="entry name" value="DNA_processg_A"/>
    <property type="match status" value="1"/>
</dbReference>
<organism evidence="4 5">
    <name type="scientific">Allokutzneria multivorans</name>
    <dbReference type="NCBI Taxonomy" id="1142134"/>
    <lineage>
        <taxon>Bacteria</taxon>
        <taxon>Bacillati</taxon>
        <taxon>Actinomycetota</taxon>
        <taxon>Actinomycetes</taxon>
        <taxon>Pseudonocardiales</taxon>
        <taxon>Pseudonocardiaceae</taxon>
        <taxon>Allokutzneria</taxon>
    </lineage>
</organism>
<dbReference type="Gene3D" id="3.40.50.450">
    <property type="match status" value="1"/>
</dbReference>
<dbReference type="EMBL" id="BAABAL010000006">
    <property type="protein sequence ID" value="GAA4002240.1"/>
    <property type="molecule type" value="Genomic_DNA"/>
</dbReference>
<dbReference type="Proteomes" id="UP001501747">
    <property type="component" value="Unassembled WGS sequence"/>
</dbReference>